<comment type="subcellular location">
    <subcellularLocation>
        <location evidence="2">Cell inner membrane</location>
        <topology evidence="2">Multi-pass membrane protein</topology>
    </subcellularLocation>
</comment>
<dbReference type="RefSeq" id="WP_091815753.1">
    <property type="nucleotide sequence ID" value="NZ_FOCW01000002.1"/>
</dbReference>
<keyword evidence="14 16" id="KW-0472">Membrane</keyword>
<dbReference type="SUPFAM" id="SSF55785">
    <property type="entry name" value="PYP-like sensor domain (PAS domain)"/>
    <property type="match status" value="1"/>
</dbReference>
<evidence type="ECO:0000256" key="6">
    <source>
        <dbReference type="ARBA" id="ARBA00022553"/>
    </source>
</evidence>
<evidence type="ECO:0000256" key="10">
    <source>
        <dbReference type="ARBA" id="ARBA00022777"/>
    </source>
</evidence>
<dbReference type="OrthoDB" id="9813151at2"/>
<protein>
    <recommendedName>
        <fullName evidence="3">histidine kinase</fullName>
        <ecNumber evidence="3">2.7.13.3</ecNumber>
    </recommendedName>
</protein>
<dbReference type="Gene3D" id="3.30.450.20">
    <property type="entry name" value="PAS domain"/>
    <property type="match status" value="1"/>
</dbReference>
<dbReference type="GO" id="GO:0004721">
    <property type="term" value="F:phosphoprotein phosphatase activity"/>
    <property type="evidence" value="ECO:0007669"/>
    <property type="project" value="TreeGrafter"/>
</dbReference>
<dbReference type="InterPro" id="IPR003594">
    <property type="entry name" value="HATPase_dom"/>
</dbReference>
<dbReference type="EMBL" id="FOCW01000002">
    <property type="protein sequence ID" value="SEN48409.1"/>
    <property type="molecule type" value="Genomic_DNA"/>
</dbReference>
<evidence type="ECO:0000256" key="8">
    <source>
        <dbReference type="ARBA" id="ARBA00022692"/>
    </source>
</evidence>
<evidence type="ECO:0000256" key="12">
    <source>
        <dbReference type="ARBA" id="ARBA00022989"/>
    </source>
</evidence>
<evidence type="ECO:0000256" key="4">
    <source>
        <dbReference type="ARBA" id="ARBA00022448"/>
    </source>
</evidence>
<keyword evidence="5" id="KW-1003">Cell membrane</keyword>
<dbReference type="Pfam" id="PF02518">
    <property type="entry name" value="HATPase_c"/>
    <property type="match status" value="1"/>
</dbReference>
<dbReference type="FunFam" id="1.10.287.130:FF:000001">
    <property type="entry name" value="Two-component sensor histidine kinase"/>
    <property type="match status" value="1"/>
</dbReference>
<dbReference type="PROSITE" id="PS50109">
    <property type="entry name" value="HIS_KIN"/>
    <property type="match status" value="1"/>
</dbReference>
<keyword evidence="6" id="KW-0597">Phosphoprotein</keyword>
<dbReference type="Gene3D" id="1.10.287.130">
    <property type="match status" value="1"/>
</dbReference>
<evidence type="ECO:0000256" key="1">
    <source>
        <dbReference type="ARBA" id="ARBA00000085"/>
    </source>
</evidence>
<dbReference type="STRING" id="1121117.SAMN02745977_01356"/>
<feature type="transmembrane region" description="Helical" evidence="16">
    <location>
        <begin position="29"/>
        <end position="53"/>
    </location>
</feature>
<dbReference type="SMART" id="SM00388">
    <property type="entry name" value="HisKA"/>
    <property type="match status" value="1"/>
</dbReference>
<dbReference type="Pfam" id="PF00512">
    <property type="entry name" value="HisKA"/>
    <property type="match status" value="1"/>
</dbReference>
<evidence type="ECO:0000256" key="15">
    <source>
        <dbReference type="SAM" id="MobiDB-lite"/>
    </source>
</evidence>
<dbReference type="InterPro" id="IPR014310">
    <property type="entry name" value="Sig_transdc_His_kinase_PhoR"/>
</dbReference>
<feature type="transmembrane region" description="Helical" evidence="16">
    <location>
        <begin position="5"/>
        <end position="23"/>
    </location>
</feature>
<feature type="region of interest" description="Disordered" evidence="15">
    <location>
        <begin position="443"/>
        <end position="472"/>
    </location>
</feature>
<evidence type="ECO:0000313" key="18">
    <source>
        <dbReference type="EMBL" id="SEN48409.1"/>
    </source>
</evidence>
<evidence type="ECO:0000256" key="13">
    <source>
        <dbReference type="ARBA" id="ARBA00023012"/>
    </source>
</evidence>
<keyword evidence="11" id="KW-0067">ATP-binding</keyword>
<keyword evidence="19" id="KW-1185">Reference proteome</keyword>
<keyword evidence="7" id="KW-0808">Transferase</keyword>
<dbReference type="PANTHER" id="PTHR45453">
    <property type="entry name" value="PHOSPHATE REGULON SENSOR PROTEIN PHOR"/>
    <property type="match status" value="1"/>
</dbReference>
<evidence type="ECO:0000256" key="5">
    <source>
        <dbReference type="ARBA" id="ARBA00022475"/>
    </source>
</evidence>
<keyword evidence="12 16" id="KW-1133">Transmembrane helix</keyword>
<keyword evidence="10 18" id="KW-0418">Kinase</keyword>
<dbReference type="SUPFAM" id="SSF47384">
    <property type="entry name" value="Homodimeric domain of signal transducing histidine kinase"/>
    <property type="match status" value="1"/>
</dbReference>
<dbReference type="InterPro" id="IPR050351">
    <property type="entry name" value="BphY/WalK/GraS-like"/>
</dbReference>
<dbReference type="GO" id="GO:0005524">
    <property type="term" value="F:ATP binding"/>
    <property type="evidence" value="ECO:0007669"/>
    <property type="project" value="UniProtKB-KW"/>
</dbReference>
<name>A0A1H8GX94_9BURK</name>
<feature type="domain" description="Histidine kinase" evidence="17">
    <location>
        <begin position="219"/>
        <end position="444"/>
    </location>
</feature>
<reference evidence="18 19" key="1">
    <citation type="submission" date="2016-10" db="EMBL/GenBank/DDBJ databases">
        <authorList>
            <person name="de Groot N.N."/>
        </authorList>
    </citation>
    <scope>NUCLEOTIDE SEQUENCE [LARGE SCALE GENOMIC DNA]</scope>
    <source>
        <strain evidence="18 19">DSM 15123</strain>
    </source>
</reference>
<dbReference type="EC" id="2.7.13.3" evidence="3"/>
<dbReference type="Proteomes" id="UP000199531">
    <property type="component" value="Unassembled WGS sequence"/>
</dbReference>
<dbReference type="SUPFAM" id="SSF55874">
    <property type="entry name" value="ATPase domain of HSP90 chaperone/DNA topoisomerase II/histidine kinase"/>
    <property type="match status" value="1"/>
</dbReference>
<gene>
    <name evidence="18" type="ORF">SAMN02745977_01356</name>
</gene>
<comment type="catalytic activity">
    <reaction evidence="1">
        <text>ATP + protein L-histidine = ADP + protein N-phospho-L-histidine.</text>
        <dbReference type="EC" id="2.7.13.3"/>
    </reaction>
</comment>
<dbReference type="InterPro" id="IPR004358">
    <property type="entry name" value="Sig_transdc_His_kin-like_C"/>
</dbReference>
<proteinExistence type="predicted"/>
<dbReference type="GO" id="GO:0016036">
    <property type="term" value="P:cellular response to phosphate starvation"/>
    <property type="evidence" value="ECO:0007669"/>
    <property type="project" value="TreeGrafter"/>
</dbReference>
<dbReference type="SMART" id="SM00387">
    <property type="entry name" value="HATPase_c"/>
    <property type="match status" value="1"/>
</dbReference>
<evidence type="ECO:0000256" key="7">
    <source>
        <dbReference type="ARBA" id="ARBA00022679"/>
    </source>
</evidence>
<keyword evidence="9" id="KW-0547">Nucleotide-binding</keyword>
<evidence type="ECO:0000313" key="19">
    <source>
        <dbReference type="Proteomes" id="UP000199531"/>
    </source>
</evidence>
<evidence type="ECO:0000256" key="9">
    <source>
        <dbReference type="ARBA" id="ARBA00022741"/>
    </source>
</evidence>
<dbReference type="GO" id="GO:0000155">
    <property type="term" value="F:phosphorelay sensor kinase activity"/>
    <property type="evidence" value="ECO:0007669"/>
    <property type="project" value="InterPro"/>
</dbReference>
<evidence type="ECO:0000256" key="14">
    <source>
        <dbReference type="ARBA" id="ARBA00023136"/>
    </source>
</evidence>
<evidence type="ECO:0000256" key="2">
    <source>
        <dbReference type="ARBA" id="ARBA00004429"/>
    </source>
</evidence>
<dbReference type="PANTHER" id="PTHR45453:SF1">
    <property type="entry name" value="PHOSPHATE REGULON SENSOR PROTEIN PHOR"/>
    <property type="match status" value="1"/>
</dbReference>
<evidence type="ECO:0000256" key="11">
    <source>
        <dbReference type="ARBA" id="ARBA00022840"/>
    </source>
</evidence>
<dbReference type="FunFam" id="3.30.565.10:FF:000006">
    <property type="entry name" value="Sensor histidine kinase WalK"/>
    <property type="match status" value="1"/>
</dbReference>
<dbReference type="NCBIfam" id="TIGR02966">
    <property type="entry name" value="phoR_proteo"/>
    <property type="match status" value="1"/>
</dbReference>
<dbReference type="AlphaFoldDB" id="A0A1H8GX94"/>
<dbReference type="InterPro" id="IPR005467">
    <property type="entry name" value="His_kinase_dom"/>
</dbReference>
<dbReference type="CDD" id="cd00082">
    <property type="entry name" value="HisKA"/>
    <property type="match status" value="1"/>
</dbReference>
<evidence type="ECO:0000259" key="17">
    <source>
        <dbReference type="PROSITE" id="PS50109"/>
    </source>
</evidence>
<dbReference type="InterPro" id="IPR036097">
    <property type="entry name" value="HisK_dim/P_sf"/>
</dbReference>
<keyword evidence="13" id="KW-0902">Two-component regulatory system</keyword>
<dbReference type="GO" id="GO:0005886">
    <property type="term" value="C:plasma membrane"/>
    <property type="evidence" value="ECO:0007669"/>
    <property type="project" value="UniProtKB-SubCell"/>
</dbReference>
<keyword evidence="4" id="KW-0813">Transport</keyword>
<dbReference type="InterPro" id="IPR035965">
    <property type="entry name" value="PAS-like_dom_sf"/>
</dbReference>
<dbReference type="InterPro" id="IPR036890">
    <property type="entry name" value="HATPase_C_sf"/>
</dbReference>
<dbReference type="PRINTS" id="PR00344">
    <property type="entry name" value="BCTRLSENSOR"/>
</dbReference>
<evidence type="ECO:0000256" key="3">
    <source>
        <dbReference type="ARBA" id="ARBA00012438"/>
    </source>
</evidence>
<organism evidence="18 19">
    <name type="scientific">Brachymonas denitrificans DSM 15123</name>
    <dbReference type="NCBI Taxonomy" id="1121117"/>
    <lineage>
        <taxon>Bacteria</taxon>
        <taxon>Pseudomonadati</taxon>
        <taxon>Pseudomonadota</taxon>
        <taxon>Betaproteobacteria</taxon>
        <taxon>Burkholderiales</taxon>
        <taxon>Comamonadaceae</taxon>
        <taxon>Brachymonas</taxon>
    </lineage>
</organism>
<sequence>MNWRITWLVVSHVIGVGLGWWLAFRRGDLMGGLIALFVMAAVAVSWLVWDNFLGYRVMRWMRRGMPDPLPWAPNLWGEVVEVSRRNQRRMTRKTQEAEEKLQVFLEALQASPIGVVLLDEVGRMEWFNLVASEHFGFNGPSDFGQHIINLVRDPQFVKYWVQQQTGNGVVIPGRTHTAQRPVRLTVQFFPYGQGKRLLLSRDVTAVEQSERMRRDFVANVSHEIRTPLTVLSGFVETMQSLPLSAEENGRYLELMAQQAHRMQGLVQDLLMLSSLEGSPHPDLSERVDMASLIRQCVDDASALSEVLAVDAGEPAHRIRAEILAPDAQLAGSRAEVQSAISNLLSNAVRYTPFGGEVVASLRLLPDGGMQVAVRDSGPGIAREHLPRVTERFYRVDRSRSRETGGTGLGLAIVKHIAQRHGAQLIIDSEIGCGSTFALDFPEQRTYDPDAPNAVQRPQESESAPVAAPDVPL</sequence>
<dbReference type="InterPro" id="IPR003661">
    <property type="entry name" value="HisK_dim/P_dom"/>
</dbReference>
<dbReference type="Gene3D" id="3.30.565.10">
    <property type="entry name" value="Histidine kinase-like ATPase, C-terminal domain"/>
    <property type="match status" value="1"/>
</dbReference>
<evidence type="ECO:0000256" key="16">
    <source>
        <dbReference type="SAM" id="Phobius"/>
    </source>
</evidence>
<keyword evidence="8 16" id="KW-0812">Transmembrane</keyword>
<accession>A0A1H8GX94</accession>